<feature type="repeat" description="TPR" evidence="1">
    <location>
        <begin position="85"/>
        <end position="118"/>
    </location>
</feature>
<evidence type="ECO:0000313" key="3">
    <source>
        <dbReference type="Proteomes" id="UP000254260"/>
    </source>
</evidence>
<dbReference type="Gene3D" id="1.25.40.10">
    <property type="entry name" value="Tetratricopeptide repeat domain"/>
    <property type="match status" value="1"/>
</dbReference>
<dbReference type="Pfam" id="PF13424">
    <property type="entry name" value="TPR_12"/>
    <property type="match status" value="1"/>
</dbReference>
<evidence type="ECO:0000313" key="2">
    <source>
        <dbReference type="EMBL" id="SUD39317.1"/>
    </source>
</evidence>
<dbReference type="EMBL" id="UGUU01000001">
    <property type="protein sequence ID" value="SUD39317.1"/>
    <property type="molecule type" value="Genomic_DNA"/>
</dbReference>
<dbReference type="RefSeq" id="WP_258867412.1">
    <property type="nucleotide sequence ID" value="NZ_UGUU01000001.1"/>
</dbReference>
<organism evidence="2 3">
    <name type="scientific">Ectopseudomonas mendocina</name>
    <name type="common">Pseudomonas mendocina</name>
    <dbReference type="NCBI Taxonomy" id="300"/>
    <lineage>
        <taxon>Bacteria</taxon>
        <taxon>Pseudomonadati</taxon>
        <taxon>Pseudomonadota</taxon>
        <taxon>Gammaproteobacteria</taxon>
        <taxon>Pseudomonadales</taxon>
        <taxon>Pseudomonadaceae</taxon>
        <taxon>Ectopseudomonas</taxon>
    </lineage>
</organism>
<keyword evidence="1" id="KW-0802">TPR repeat</keyword>
<protein>
    <submittedName>
        <fullName evidence="2">Tetratricopeptide repeat</fullName>
    </submittedName>
</protein>
<dbReference type="PROSITE" id="PS50005">
    <property type="entry name" value="TPR"/>
    <property type="match status" value="1"/>
</dbReference>
<dbReference type="InterPro" id="IPR019734">
    <property type="entry name" value="TPR_rpt"/>
</dbReference>
<dbReference type="AlphaFoldDB" id="A0A379ISN2"/>
<proteinExistence type="predicted"/>
<reference evidence="2 3" key="1">
    <citation type="submission" date="2018-06" db="EMBL/GenBank/DDBJ databases">
        <authorList>
            <consortium name="Pathogen Informatics"/>
            <person name="Doyle S."/>
        </authorList>
    </citation>
    <scope>NUCLEOTIDE SEQUENCE [LARGE SCALE GENOMIC DNA]</scope>
    <source>
        <strain evidence="2 3">NCTC10899</strain>
    </source>
</reference>
<accession>A0A379ISN2</accession>
<gene>
    <name evidence="2" type="ORF">NCTC10899_02122</name>
</gene>
<dbReference type="Proteomes" id="UP000254260">
    <property type="component" value="Unassembled WGS sequence"/>
</dbReference>
<evidence type="ECO:0000256" key="1">
    <source>
        <dbReference type="PROSITE-ProRule" id="PRU00339"/>
    </source>
</evidence>
<name>A0A379ISN2_ECTME</name>
<sequence length="182" mass="20921">MRVVLFFLICLLPHWALADESLSRMIERYNLEKTGDYLHKQSRAFLSHEIGVRLLESQAYKAAIPYFQAALDIDQTLDPDDPLLGGRWTYLGQAYVFDGQFQKGLESLRAALEVDERHYPAEHLNIGIANGNLGWAMIRSRQYQKANEHLQIACDIFAKQLGEQDPQTLDCHKKLNVTLKYL</sequence>
<dbReference type="InterPro" id="IPR011990">
    <property type="entry name" value="TPR-like_helical_dom_sf"/>
</dbReference>
<dbReference type="SUPFAM" id="SSF48452">
    <property type="entry name" value="TPR-like"/>
    <property type="match status" value="1"/>
</dbReference>